<name>A0A1F4ZPH8_9BACT</name>
<accession>A0A1F4ZPH8</accession>
<organism evidence="4 5">
    <name type="scientific">Candidatus Amesbacteria bacterium RIFOXYB1_FULL_44_23</name>
    <dbReference type="NCBI Taxonomy" id="1797263"/>
    <lineage>
        <taxon>Bacteria</taxon>
        <taxon>Candidatus Amesiibacteriota</taxon>
    </lineage>
</organism>
<dbReference type="GO" id="GO:0016787">
    <property type="term" value="F:hydrolase activity"/>
    <property type="evidence" value="ECO:0007669"/>
    <property type="project" value="UniProtKB-KW"/>
</dbReference>
<evidence type="ECO:0000256" key="1">
    <source>
        <dbReference type="ARBA" id="ARBA00001946"/>
    </source>
</evidence>
<dbReference type="InterPro" id="IPR015797">
    <property type="entry name" value="NUDIX_hydrolase-like_dom_sf"/>
</dbReference>
<evidence type="ECO:0000259" key="3">
    <source>
        <dbReference type="PROSITE" id="PS51462"/>
    </source>
</evidence>
<dbReference type="Proteomes" id="UP000176424">
    <property type="component" value="Unassembled WGS sequence"/>
</dbReference>
<proteinExistence type="predicted"/>
<dbReference type="Pfam" id="PF00293">
    <property type="entry name" value="NUDIX"/>
    <property type="match status" value="1"/>
</dbReference>
<dbReference type="GO" id="GO:0006753">
    <property type="term" value="P:nucleoside phosphate metabolic process"/>
    <property type="evidence" value="ECO:0007669"/>
    <property type="project" value="TreeGrafter"/>
</dbReference>
<comment type="caution">
    <text evidence="4">The sequence shown here is derived from an EMBL/GenBank/DDBJ whole genome shotgun (WGS) entry which is preliminary data.</text>
</comment>
<evidence type="ECO:0000256" key="2">
    <source>
        <dbReference type="ARBA" id="ARBA00022801"/>
    </source>
</evidence>
<dbReference type="STRING" id="1797263.A2397_03200"/>
<comment type="cofactor">
    <cofactor evidence="1">
        <name>Mg(2+)</name>
        <dbReference type="ChEBI" id="CHEBI:18420"/>
    </cofactor>
</comment>
<dbReference type="Gene3D" id="3.90.79.10">
    <property type="entry name" value="Nucleoside Triphosphate Pyrophosphohydrolase"/>
    <property type="match status" value="1"/>
</dbReference>
<dbReference type="PANTHER" id="PTHR11839">
    <property type="entry name" value="UDP/ADP-SUGAR PYROPHOSPHATASE"/>
    <property type="match status" value="1"/>
</dbReference>
<dbReference type="InterPro" id="IPR000086">
    <property type="entry name" value="NUDIX_hydrolase_dom"/>
</dbReference>
<dbReference type="SUPFAM" id="SSF55811">
    <property type="entry name" value="Nudix"/>
    <property type="match status" value="1"/>
</dbReference>
<dbReference type="AlphaFoldDB" id="A0A1F4ZPH8"/>
<sequence length="182" mass="21461">MRNPWKTIQKRVLYENKYGYKFRDDIILTPKGTESRYMVLEGRGHVVMVPLTPERNILMTRQWRYPIEEESVELPSGTIQLPTESPLATAKKEMLEEVHATSEEWIELGKYWPLNGIVKNMGYLYLALNVKKVDFSHDEDDEEIQIEEIPFDQVMKMVMNGDILDERTQLGLFFVKQYLDNN</sequence>
<dbReference type="CDD" id="cd03424">
    <property type="entry name" value="NUDIX_ADPRase_Nudt5_UGPPase_Nudt14"/>
    <property type="match status" value="1"/>
</dbReference>
<feature type="domain" description="Nudix hydrolase" evidence="3">
    <location>
        <begin position="42"/>
        <end position="171"/>
    </location>
</feature>
<dbReference type="PROSITE" id="PS51462">
    <property type="entry name" value="NUDIX"/>
    <property type="match status" value="1"/>
</dbReference>
<dbReference type="PANTHER" id="PTHR11839:SF18">
    <property type="entry name" value="NUDIX HYDROLASE DOMAIN-CONTAINING PROTEIN"/>
    <property type="match status" value="1"/>
</dbReference>
<protein>
    <recommendedName>
        <fullName evidence="3">Nudix hydrolase domain-containing protein</fullName>
    </recommendedName>
</protein>
<reference evidence="4 5" key="1">
    <citation type="journal article" date="2016" name="Nat. Commun.">
        <title>Thousands of microbial genomes shed light on interconnected biogeochemical processes in an aquifer system.</title>
        <authorList>
            <person name="Anantharaman K."/>
            <person name="Brown C.T."/>
            <person name="Hug L.A."/>
            <person name="Sharon I."/>
            <person name="Castelle C.J."/>
            <person name="Probst A.J."/>
            <person name="Thomas B.C."/>
            <person name="Singh A."/>
            <person name="Wilkins M.J."/>
            <person name="Karaoz U."/>
            <person name="Brodie E.L."/>
            <person name="Williams K.H."/>
            <person name="Hubbard S.S."/>
            <person name="Banfield J.F."/>
        </authorList>
    </citation>
    <scope>NUCLEOTIDE SEQUENCE [LARGE SCALE GENOMIC DNA]</scope>
</reference>
<keyword evidence="2" id="KW-0378">Hydrolase</keyword>
<dbReference type="EMBL" id="MEXR01000059">
    <property type="protein sequence ID" value="OGD08369.1"/>
    <property type="molecule type" value="Genomic_DNA"/>
</dbReference>
<evidence type="ECO:0000313" key="4">
    <source>
        <dbReference type="EMBL" id="OGD08369.1"/>
    </source>
</evidence>
<evidence type="ECO:0000313" key="5">
    <source>
        <dbReference type="Proteomes" id="UP000176424"/>
    </source>
</evidence>
<gene>
    <name evidence="4" type="ORF">A2397_03200</name>
</gene>
<dbReference type="GO" id="GO:0019693">
    <property type="term" value="P:ribose phosphate metabolic process"/>
    <property type="evidence" value="ECO:0007669"/>
    <property type="project" value="TreeGrafter"/>
</dbReference>